<organism evidence="11">
    <name type="scientific">Medioppia subpectinata</name>
    <dbReference type="NCBI Taxonomy" id="1979941"/>
    <lineage>
        <taxon>Eukaryota</taxon>
        <taxon>Metazoa</taxon>
        <taxon>Ecdysozoa</taxon>
        <taxon>Arthropoda</taxon>
        <taxon>Chelicerata</taxon>
        <taxon>Arachnida</taxon>
        <taxon>Acari</taxon>
        <taxon>Acariformes</taxon>
        <taxon>Sarcoptiformes</taxon>
        <taxon>Oribatida</taxon>
        <taxon>Brachypylina</taxon>
        <taxon>Oppioidea</taxon>
        <taxon>Oppiidae</taxon>
        <taxon>Medioppia</taxon>
    </lineage>
</organism>
<evidence type="ECO:0000256" key="6">
    <source>
        <dbReference type="ARBA" id="ARBA00022840"/>
    </source>
</evidence>
<proteinExistence type="inferred from homology"/>
<dbReference type="InterPro" id="IPR014729">
    <property type="entry name" value="Rossmann-like_a/b/a_fold"/>
</dbReference>
<dbReference type="CDD" id="cd00806">
    <property type="entry name" value="TrpRS_core"/>
    <property type="match status" value="1"/>
</dbReference>
<dbReference type="PROSITE" id="PS00178">
    <property type="entry name" value="AA_TRNA_LIGASE_I"/>
    <property type="match status" value="1"/>
</dbReference>
<dbReference type="Gene3D" id="1.10.240.10">
    <property type="entry name" value="Tyrosyl-Transfer RNA Synthetase"/>
    <property type="match status" value="1"/>
</dbReference>
<evidence type="ECO:0000313" key="11">
    <source>
        <dbReference type="EMBL" id="CAD7625213.1"/>
    </source>
</evidence>
<evidence type="ECO:0000256" key="2">
    <source>
        <dbReference type="ARBA" id="ARBA00005594"/>
    </source>
</evidence>
<evidence type="ECO:0000256" key="10">
    <source>
        <dbReference type="RuleBase" id="RU363036"/>
    </source>
</evidence>
<dbReference type="InterPro" id="IPR050203">
    <property type="entry name" value="Trp-tRNA_synthetase"/>
</dbReference>
<dbReference type="SUPFAM" id="SSF52374">
    <property type="entry name" value="Nucleotidylyl transferase"/>
    <property type="match status" value="1"/>
</dbReference>
<dbReference type="EMBL" id="CAJPIZ010002891">
    <property type="protein sequence ID" value="CAG2105643.1"/>
    <property type="molecule type" value="Genomic_DNA"/>
</dbReference>
<evidence type="ECO:0000313" key="12">
    <source>
        <dbReference type="Proteomes" id="UP000759131"/>
    </source>
</evidence>
<keyword evidence="4 10" id="KW-0436">Ligase</keyword>
<dbReference type="Proteomes" id="UP000759131">
    <property type="component" value="Unassembled WGS sequence"/>
</dbReference>
<evidence type="ECO:0000256" key="9">
    <source>
        <dbReference type="ARBA" id="ARBA00030268"/>
    </source>
</evidence>
<dbReference type="Pfam" id="PF00579">
    <property type="entry name" value="tRNA-synt_1b"/>
    <property type="match status" value="1"/>
</dbReference>
<dbReference type="GO" id="GO:0070183">
    <property type="term" value="P:mitochondrial tryptophanyl-tRNA aminoacylation"/>
    <property type="evidence" value="ECO:0007669"/>
    <property type="project" value="TreeGrafter"/>
</dbReference>
<dbReference type="PRINTS" id="PR01039">
    <property type="entry name" value="TRNASYNTHTRP"/>
</dbReference>
<evidence type="ECO:0000256" key="7">
    <source>
        <dbReference type="ARBA" id="ARBA00022917"/>
    </source>
</evidence>
<keyword evidence="8 10" id="KW-0030">Aminoacyl-tRNA synthetase</keyword>
<gene>
    <name evidence="11" type="ORF">OSB1V03_LOCUS5648</name>
</gene>
<dbReference type="OrthoDB" id="15808at2759"/>
<dbReference type="GO" id="GO:0005524">
    <property type="term" value="F:ATP binding"/>
    <property type="evidence" value="ECO:0007669"/>
    <property type="project" value="UniProtKB-KW"/>
</dbReference>
<keyword evidence="7 10" id="KW-0648">Protein biosynthesis</keyword>
<dbReference type="InterPro" id="IPR002306">
    <property type="entry name" value="Trp-tRNA-ligase"/>
</dbReference>
<comment type="subcellular location">
    <subcellularLocation>
        <location evidence="1">Mitochondrion</location>
    </subcellularLocation>
</comment>
<dbReference type="FunFam" id="1.10.240.10:FF:000002">
    <property type="entry name" value="Tryptophan--tRNA ligase"/>
    <property type="match status" value="1"/>
</dbReference>
<dbReference type="EMBL" id="OC857466">
    <property type="protein sequence ID" value="CAD7625213.1"/>
    <property type="molecule type" value="Genomic_DNA"/>
</dbReference>
<dbReference type="GO" id="GO:0004830">
    <property type="term" value="F:tryptophan-tRNA ligase activity"/>
    <property type="evidence" value="ECO:0007669"/>
    <property type="project" value="UniProtKB-EC"/>
</dbReference>
<sequence length="410" mass="46493">MALITACRQQFRRYFNFKRTHVNRYAVNYLFVSTFETHVHRNWVKETDKPFSIRSVKPNLLNCAGLSTESMASHGLRIYSGIQPTGSLHLGNYLGAIRQWIAYESDPSVRQTVFSVADLHSLTTIQNKQHISRNIKVMMASLIGCGLDPKRSIIYRQSDIPFHGQLCWILSTLATMPQLYRFAQFKAFIVQIDKSQGMKDIPLGLYLYPVLQVADILLFKSTAVPVGDDQLPHLQFARHLAHRFNSTFGDTFVEPTAISPALTGRIRSLRIVDKKMSKSEASEKSRIEMTDSSDLIREKIRKAVTDMRSEVTYEPESRPGVSNLVTIYSLISGLTPDEVCRQNVGLNTGQFKLVLSDLVIQHLKPIRENILRLMDDELYLEQVLNEGHDRALSIAQQTMCEVNDAIGSKS</sequence>
<reference evidence="11" key="1">
    <citation type="submission" date="2020-11" db="EMBL/GenBank/DDBJ databases">
        <authorList>
            <person name="Tran Van P."/>
        </authorList>
    </citation>
    <scope>NUCLEOTIDE SEQUENCE</scope>
</reference>
<dbReference type="GO" id="GO:0005759">
    <property type="term" value="C:mitochondrial matrix"/>
    <property type="evidence" value="ECO:0007669"/>
    <property type="project" value="TreeGrafter"/>
</dbReference>
<evidence type="ECO:0000256" key="8">
    <source>
        <dbReference type="ARBA" id="ARBA00023146"/>
    </source>
</evidence>
<dbReference type="PANTHER" id="PTHR43766">
    <property type="entry name" value="TRYPTOPHAN--TRNA LIGASE, MITOCHONDRIAL"/>
    <property type="match status" value="1"/>
</dbReference>
<keyword evidence="12" id="KW-1185">Reference proteome</keyword>
<dbReference type="Gene3D" id="3.40.50.620">
    <property type="entry name" value="HUPs"/>
    <property type="match status" value="1"/>
</dbReference>
<protein>
    <recommendedName>
        <fullName evidence="3">tryptophan--tRNA ligase</fullName>
        <ecNumber evidence="3">6.1.1.2</ecNumber>
    </recommendedName>
    <alternativeName>
        <fullName evidence="9">Tryptophanyl-tRNA synthetase</fullName>
    </alternativeName>
</protein>
<dbReference type="PANTHER" id="PTHR43766:SF1">
    <property type="entry name" value="TRYPTOPHAN--TRNA LIGASE, MITOCHONDRIAL"/>
    <property type="match status" value="1"/>
</dbReference>
<evidence type="ECO:0000256" key="5">
    <source>
        <dbReference type="ARBA" id="ARBA00022741"/>
    </source>
</evidence>
<dbReference type="NCBIfam" id="TIGR00233">
    <property type="entry name" value="trpS"/>
    <property type="match status" value="1"/>
</dbReference>
<evidence type="ECO:0000256" key="4">
    <source>
        <dbReference type="ARBA" id="ARBA00022598"/>
    </source>
</evidence>
<accession>A0A7R9KL61</accession>
<comment type="similarity">
    <text evidence="2 10">Belongs to the class-I aminoacyl-tRNA synthetase family.</text>
</comment>
<keyword evidence="6 10" id="KW-0067">ATP-binding</keyword>
<dbReference type="InterPro" id="IPR001412">
    <property type="entry name" value="aa-tRNA-synth_I_CS"/>
</dbReference>
<evidence type="ECO:0000256" key="3">
    <source>
        <dbReference type="ARBA" id="ARBA00013161"/>
    </source>
</evidence>
<keyword evidence="5 10" id="KW-0547">Nucleotide-binding</keyword>
<feature type="non-terminal residue" evidence="11">
    <location>
        <position position="410"/>
    </location>
</feature>
<dbReference type="AlphaFoldDB" id="A0A7R9KL61"/>
<dbReference type="EC" id="6.1.1.2" evidence="3"/>
<name>A0A7R9KL61_9ACAR</name>
<evidence type="ECO:0000256" key="1">
    <source>
        <dbReference type="ARBA" id="ARBA00004173"/>
    </source>
</evidence>
<dbReference type="InterPro" id="IPR002305">
    <property type="entry name" value="aa-tRNA-synth_Ic"/>
</dbReference>